<reference evidence="3" key="1">
    <citation type="journal article" date="2013" name="Genome Announc.">
        <title>Draft genome sequence of the ascomycete Phaeoacremonium aleophilum strain UCR-PA7, a causal agent of the esca disease complex in grapevines.</title>
        <authorList>
            <person name="Blanco-Ulate B."/>
            <person name="Rolshausen P."/>
            <person name="Cantu D."/>
        </authorList>
    </citation>
    <scope>NUCLEOTIDE SEQUENCE [LARGE SCALE GENOMIC DNA]</scope>
    <source>
        <strain evidence="3">UCR-PA7</strain>
    </source>
</reference>
<keyword evidence="2" id="KW-0012">Acyltransferase</keyword>
<dbReference type="OrthoDB" id="4072826at2759"/>
<proteinExistence type="predicted"/>
<feature type="domain" description="N-acetyltransferase" evidence="1">
    <location>
        <begin position="1"/>
        <end position="189"/>
    </location>
</feature>
<evidence type="ECO:0000259" key="1">
    <source>
        <dbReference type="PROSITE" id="PS51186"/>
    </source>
</evidence>
<sequence>MVLRTLTQDDLEQVWALRTQPEVMVWTGRGNVDADKSETQAKLSPFLPPNDLKTYNWAICDKESGDIIGIGGVHLFIGDRGWPEIGYMFRKEYWGKGLATEFVRAFLASWNQLPRSEVEIQVQPDSLAEGEGADGAAVEERLMAITVGDNYRSQNILTKCGFERFSVFKEPDLRDPSVEIELLLFRYLPGRALKN</sequence>
<dbReference type="eggNOG" id="ENOG502SQ7V">
    <property type="taxonomic scope" value="Eukaryota"/>
</dbReference>
<name>R8BNA5_PHAM7</name>
<dbReference type="PANTHER" id="PTHR43792:SF1">
    <property type="entry name" value="N-ACETYLTRANSFERASE DOMAIN-CONTAINING PROTEIN"/>
    <property type="match status" value="1"/>
</dbReference>
<dbReference type="Proteomes" id="UP000014074">
    <property type="component" value="Unassembled WGS sequence"/>
</dbReference>
<dbReference type="InterPro" id="IPR051531">
    <property type="entry name" value="N-acetyltransferase"/>
</dbReference>
<dbReference type="SUPFAM" id="SSF55729">
    <property type="entry name" value="Acyl-CoA N-acyltransferases (Nat)"/>
    <property type="match status" value="1"/>
</dbReference>
<dbReference type="InterPro" id="IPR016181">
    <property type="entry name" value="Acyl_CoA_acyltransferase"/>
</dbReference>
<dbReference type="HOGENOM" id="CLU_013985_24_0_1"/>
<dbReference type="GeneID" id="19324065"/>
<dbReference type="InterPro" id="IPR000182">
    <property type="entry name" value="GNAT_dom"/>
</dbReference>
<organism evidence="2 3">
    <name type="scientific">Phaeoacremonium minimum (strain UCR-PA7)</name>
    <name type="common">Esca disease fungus</name>
    <name type="synonym">Togninia minima</name>
    <dbReference type="NCBI Taxonomy" id="1286976"/>
    <lineage>
        <taxon>Eukaryota</taxon>
        <taxon>Fungi</taxon>
        <taxon>Dikarya</taxon>
        <taxon>Ascomycota</taxon>
        <taxon>Pezizomycotina</taxon>
        <taxon>Sordariomycetes</taxon>
        <taxon>Sordariomycetidae</taxon>
        <taxon>Togniniales</taxon>
        <taxon>Togniniaceae</taxon>
        <taxon>Phaeoacremonium</taxon>
    </lineage>
</organism>
<dbReference type="AlphaFoldDB" id="R8BNA5"/>
<dbReference type="CDD" id="cd04301">
    <property type="entry name" value="NAT_SF"/>
    <property type="match status" value="1"/>
</dbReference>
<keyword evidence="2" id="KW-0808">Transferase</keyword>
<dbReference type="PROSITE" id="PS51186">
    <property type="entry name" value="GNAT"/>
    <property type="match status" value="1"/>
</dbReference>
<gene>
    <name evidence="2" type="ORF">UCRPA7_3693</name>
</gene>
<dbReference type="Gene3D" id="3.40.630.30">
    <property type="match status" value="1"/>
</dbReference>
<dbReference type="EMBL" id="KB933061">
    <property type="protein sequence ID" value="EOO00824.1"/>
    <property type="molecule type" value="Genomic_DNA"/>
</dbReference>
<evidence type="ECO:0000313" key="2">
    <source>
        <dbReference type="EMBL" id="EOO00824.1"/>
    </source>
</evidence>
<accession>R8BNA5</accession>
<keyword evidence="3" id="KW-1185">Reference proteome</keyword>
<protein>
    <submittedName>
        <fullName evidence="2">Putative acyl-n-acyltransferase protein</fullName>
    </submittedName>
</protein>
<dbReference type="GO" id="GO:0016747">
    <property type="term" value="F:acyltransferase activity, transferring groups other than amino-acyl groups"/>
    <property type="evidence" value="ECO:0007669"/>
    <property type="project" value="InterPro"/>
</dbReference>
<dbReference type="PANTHER" id="PTHR43792">
    <property type="entry name" value="GNAT FAMILY, PUTATIVE (AFU_ORTHOLOGUE AFUA_3G00765)-RELATED-RELATED"/>
    <property type="match status" value="1"/>
</dbReference>
<dbReference type="RefSeq" id="XP_007914524.1">
    <property type="nucleotide sequence ID" value="XM_007916333.1"/>
</dbReference>
<evidence type="ECO:0000313" key="3">
    <source>
        <dbReference type="Proteomes" id="UP000014074"/>
    </source>
</evidence>
<dbReference type="KEGG" id="tmn:UCRPA7_3693"/>
<dbReference type="Pfam" id="PF13302">
    <property type="entry name" value="Acetyltransf_3"/>
    <property type="match status" value="1"/>
</dbReference>